<gene>
    <name evidence="1" type="ORF">CP99DC5_1169</name>
</gene>
<evidence type="ECO:0000313" key="1">
    <source>
        <dbReference type="EMBL" id="EPJ29152.1"/>
    </source>
</evidence>
<proteinExistence type="predicted"/>
<dbReference type="EMBL" id="ATLC01000039">
    <property type="protein sequence ID" value="EPJ29152.1"/>
    <property type="molecule type" value="Genomic_DNA"/>
</dbReference>
<accession>A0ABP2X7I3</accession>
<evidence type="ECO:0000313" key="2">
    <source>
        <dbReference type="Proteomes" id="UP000014627"/>
    </source>
</evidence>
<reference evidence="1 2" key="1">
    <citation type="submission" date="2013-04" db="EMBL/GenBank/DDBJ databases">
        <title>Genome sequence of Chlamydia psittaci 99DC5.</title>
        <authorList>
            <person name="Huot-Creasy H."/>
            <person name="McCracken C.L."/>
            <person name="Humphries M."/>
            <person name="Sachse K."/>
            <person name="Laroucau K."/>
            <person name="Bavoil P."/>
            <person name="Myers G.S."/>
        </authorList>
    </citation>
    <scope>NUCLEOTIDE SEQUENCE [LARGE SCALE GENOMIC DNA]</scope>
    <source>
        <strain evidence="1 2">99DC5</strain>
    </source>
</reference>
<comment type="caution">
    <text evidence="1">The sequence shown here is derived from an EMBL/GenBank/DDBJ whole genome shotgun (WGS) entry which is preliminary data.</text>
</comment>
<protein>
    <submittedName>
        <fullName evidence="1">Uncharacterized protein</fullName>
    </submittedName>
</protein>
<name>A0ABP2X7I3_CHLPS</name>
<keyword evidence="2" id="KW-1185">Reference proteome</keyword>
<organism evidence="1 2">
    <name type="scientific">Chlamydia psittaci 99DC5</name>
    <dbReference type="NCBI Taxonomy" id="1112251"/>
    <lineage>
        <taxon>Bacteria</taxon>
        <taxon>Pseudomonadati</taxon>
        <taxon>Chlamydiota</taxon>
        <taxon>Chlamydiia</taxon>
        <taxon>Chlamydiales</taxon>
        <taxon>Chlamydiaceae</taxon>
        <taxon>Chlamydia/Chlamydophila group</taxon>
        <taxon>Chlamydia</taxon>
    </lineage>
</organism>
<feature type="non-terminal residue" evidence="1">
    <location>
        <position position="1"/>
    </location>
</feature>
<sequence length="30" mass="3532">TQVRVSRVIIRSQNRSWLSGRNIMLCCLEL</sequence>
<dbReference type="Proteomes" id="UP000014627">
    <property type="component" value="Unassembled WGS sequence"/>
</dbReference>